<comment type="caution">
    <text evidence="2">The sequence shown here is derived from an EMBL/GenBank/DDBJ whole genome shotgun (WGS) entry which is preliminary data.</text>
</comment>
<name>A0AAN9V3W8_9ORTH</name>
<proteinExistence type="predicted"/>
<sequence>MEVDNSEFDAALREVAAVGAVTLVSPYDRVRVTEWLRKLHAQPGDSEEAARRRNEYAQLLRIMATRGIVHGIYMKPPPEGPLPPLAESLGEELRALIPQLPRGGPVAPALMHRSPDGTAFLAAQRAPGGGVLCYMAVTPDSAL</sequence>
<dbReference type="Pfam" id="PF14846">
    <property type="entry name" value="DUF4485"/>
    <property type="match status" value="1"/>
</dbReference>
<keyword evidence="3" id="KW-1185">Reference proteome</keyword>
<gene>
    <name evidence="2" type="ORF">R5R35_008575</name>
</gene>
<organism evidence="2 3">
    <name type="scientific">Gryllus longicercus</name>
    <dbReference type="NCBI Taxonomy" id="2509291"/>
    <lineage>
        <taxon>Eukaryota</taxon>
        <taxon>Metazoa</taxon>
        <taxon>Ecdysozoa</taxon>
        <taxon>Arthropoda</taxon>
        <taxon>Hexapoda</taxon>
        <taxon>Insecta</taxon>
        <taxon>Pterygota</taxon>
        <taxon>Neoptera</taxon>
        <taxon>Polyneoptera</taxon>
        <taxon>Orthoptera</taxon>
        <taxon>Ensifera</taxon>
        <taxon>Gryllidea</taxon>
        <taxon>Grylloidea</taxon>
        <taxon>Gryllidae</taxon>
        <taxon>Gryllinae</taxon>
        <taxon>Gryllus</taxon>
    </lineage>
</organism>
<reference evidence="2 3" key="1">
    <citation type="submission" date="2024-03" db="EMBL/GenBank/DDBJ databases">
        <title>The genome assembly and annotation of the cricket Gryllus longicercus Weissman &amp; Gray.</title>
        <authorList>
            <person name="Szrajer S."/>
            <person name="Gray D."/>
            <person name="Ylla G."/>
        </authorList>
    </citation>
    <scope>NUCLEOTIDE SEQUENCE [LARGE SCALE GENOMIC DNA]</scope>
    <source>
        <strain evidence="2">DAG 2021-001</strain>
        <tissue evidence="2">Whole body minus gut</tissue>
    </source>
</reference>
<evidence type="ECO:0000313" key="2">
    <source>
        <dbReference type="EMBL" id="KAK7791143.1"/>
    </source>
</evidence>
<evidence type="ECO:0000313" key="3">
    <source>
        <dbReference type="Proteomes" id="UP001378592"/>
    </source>
</evidence>
<dbReference type="AlphaFoldDB" id="A0AAN9V3W8"/>
<dbReference type="Proteomes" id="UP001378592">
    <property type="component" value="Unassembled WGS sequence"/>
</dbReference>
<evidence type="ECO:0000259" key="1">
    <source>
        <dbReference type="Pfam" id="PF14846"/>
    </source>
</evidence>
<dbReference type="EMBL" id="JAZDUA010000557">
    <property type="protein sequence ID" value="KAK7791143.1"/>
    <property type="molecule type" value="Genomic_DNA"/>
</dbReference>
<accession>A0AAN9V3W8</accession>
<feature type="domain" description="DUF4485" evidence="1">
    <location>
        <begin position="5"/>
        <end position="87"/>
    </location>
</feature>
<dbReference type="InterPro" id="IPR027831">
    <property type="entry name" value="DUF4485"/>
</dbReference>
<protein>
    <recommendedName>
        <fullName evidence="1">DUF4485 domain-containing protein</fullName>
    </recommendedName>
</protein>